<keyword evidence="2" id="KW-0472">Membrane</keyword>
<evidence type="ECO:0000256" key="2">
    <source>
        <dbReference type="SAM" id="Phobius"/>
    </source>
</evidence>
<dbReference type="EMBL" id="CADEAL010001145">
    <property type="protein sequence ID" value="CAB1429514.1"/>
    <property type="molecule type" value="Genomic_DNA"/>
</dbReference>
<comment type="caution">
    <text evidence="3">The sequence shown here is derived from an EMBL/GenBank/DDBJ whole genome shotgun (WGS) entry which is preliminary data.</text>
</comment>
<sequence>MPLKNGNSVALERRMDLASLFCMIGRHGPAVVLAVIAMVSVLAAFIIYRTVRGKTQRKATAAAGDGDGDGERESPGARRDASGASWPEQELSPGDPRSSSSEAT</sequence>
<keyword evidence="2" id="KW-0812">Transmembrane</keyword>
<feature type="transmembrane region" description="Helical" evidence="2">
    <location>
        <begin position="30"/>
        <end position="48"/>
    </location>
</feature>
<evidence type="ECO:0000313" key="3">
    <source>
        <dbReference type="EMBL" id="CAB1429514.1"/>
    </source>
</evidence>
<accession>A0A9N7YMF5</accession>
<name>A0A9N7YMF5_PLEPL</name>
<feature type="region of interest" description="Disordered" evidence="1">
    <location>
        <begin position="53"/>
        <end position="104"/>
    </location>
</feature>
<reference evidence="3" key="1">
    <citation type="submission" date="2020-03" db="EMBL/GenBank/DDBJ databases">
        <authorList>
            <person name="Weist P."/>
        </authorList>
    </citation>
    <scope>NUCLEOTIDE SEQUENCE</scope>
</reference>
<dbReference type="AlphaFoldDB" id="A0A9N7YMF5"/>
<keyword evidence="4" id="KW-1185">Reference proteome</keyword>
<organism evidence="3 4">
    <name type="scientific">Pleuronectes platessa</name>
    <name type="common">European plaice</name>
    <dbReference type="NCBI Taxonomy" id="8262"/>
    <lineage>
        <taxon>Eukaryota</taxon>
        <taxon>Metazoa</taxon>
        <taxon>Chordata</taxon>
        <taxon>Craniata</taxon>
        <taxon>Vertebrata</taxon>
        <taxon>Euteleostomi</taxon>
        <taxon>Actinopterygii</taxon>
        <taxon>Neopterygii</taxon>
        <taxon>Teleostei</taxon>
        <taxon>Neoteleostei</taxon>
        <taxon>Acanthomorphata</taxon>
        <taxon>Carangaria</taxon>
        <taxon>Pleuronectiformes</taxon>
        <taxon>Pleuronectoidei</taxon>
        <taxon>Pleuronectidae</taxon>
        <taxon>Pleuronectes</taxon>
    </lineage>
</organism>
<keyword evidence="2" id="KW-1133">Transmembrane helix</keyword>
<protein>
    <submittedName>
        <fullName evidence="3">Uncharacterized protein</fullName>
    </submittedName>
</protein>
<gene>
    <name evidence="3" type="ORF">PLEPLA_LOCUS17492</name>
</gene>
<dbReference type="Proteomes" id="UP001153269">
    <property type="component" value="Unassembled WGS sequence"/>
</dbReference>
<evidence type="ECO:0000256" key="1">
    <source>
        <dbReference type="SAM" id="MobiDB-lite"/>
    </source>
</evidence>
<feature type="compositionally biased region" description="Basic and acidic residues" evidence="1">
    <location>
        <begin position="69"/>
        <end position="81"/>
    </location>
</feature>
<proteinExistence type="predicted"/>
<evidence type="ECO:0000313" key="4">
    <source>
        <dbReference type="Proteomes" id="UP001153269"/>
    </source>
</evidence>
<feature type="non-terminal residue" evidence="3">
    <location>
        <position position="104"/>
    </location>
</feature>